<comment type="similarity">
    <text evidence="1">Belongs to the LysR transcriptional regulatory family.</text>
</comment>
<evidence type="ECO:0000313" key="7">
    <source>
        <dbReference type="Proteomes" id="UP001139104"/>
    </source>
</evidence>
<dbReference type="Proteomes" id="UP001139104">
    <property type="component" value="Unassembled WGS sequence"/>
</dbReference>
<sequence>MRKIDDLLVFVRVVESGSFIGAARRLGLPPATVSRKIQELEARLQMPLLRRTTRRLSMTEAGAEVFAAASRGVAALEEAEAIVLARRETPSGLLRVAAPYAFGLLRLEPIIRAFQAAFPLIRLEIALTNEPIDLTNYDFDVAFRAGPIADSPYVARPFFTGRSIVVAAPDCIARDGLPPSPHDLAGRNIAILTGPVFLGCPSLAASSVLRFLRGGDIAELTFSPSLASNEPMLLLAHALASVGPAVLYEGLCQEHIEKGDLVVLLDDWRLEATLELSLIYERRSPTDPKIRAFIDFVIESARHRKGFVGAKPP</sequence>
<protein>
    <submittedName>
        <fullName evidence="6">LysR family transcriptional regulator</fullName>
    </submittedName>
</protein>
<evidence type="ECO:0000256" key="3">
    <source>
        <dbReference type="ARBA" id="ARBA00023125"/>
    </source>
</evidence>
<dbReference type="Pfam" id="PF03466">
    <property type="entry name" value="LysR_substrate"/>
    <property type="match status" value="1"/>
</dbReference>
<dbReference type="InterPro" id="IPR036390">
    <property type="entry name" value="WH_DNA-bd_sf"/>
</dbReference>
<evidence type="ECO:0000256" key="2">
    <source>
        <dbReference type="ARBA" id="ARBA00023015"/>
    </source>
</evidence>
<evidence type="ECO:0000313" key="6">
    <source>
        <dbReference type="EMBL" id="MCI4684749.1"/>
    </source>
</evidence>
<dbReference type="EMBL" id="JAIVFP010000001">
    <property type="protein sequence ID" value="MCI4684749.1"/>
    <property type="molecule type" value="Genomic_DNA"/>
</dbReference>
<reference evidence="6" key="1">
    <citation type="journal article" date="2022" name="ISME J.">
        <title>Identification of active gaseous-alkane degraders at natural gas seeps.</title>
        <authorList>
            <person name="Farhan Ul Haque M."/>
            <person name="Hernandez M."/>
            <person name="Crombie A.T."/>
            <person name="Murrell J.C."/>
        </authorList>
    </citation>
    <scope>NUCLEOTIDE SEQUENCE</scope>
    <source>
        <strain evidence="6">PC2</strain>
    </source>
</reference>
<gene>
    <name evidence="6" type="ORF">K2U94_18585</name>
</gene>
<dbReference type="CDD" id="cd08422">
    <property type="entry name" value="PBP2_CrgA_like"/>
    <property type="match status" value="1"/>
</dbReference>
<evidence type="ECO:0000256" key="1">
    <source>
        <dbReference type="ARBA" id="ARBA00009437"/>
    </source>
</evidence>
<dbReference type="RefSeq" id="WP_243068631.1">
    <property type="nucleotide sequence ID" value="NZ_JAIVFK010000005.1"/>
</dbReference>
<dbReference type="SUPFAM" id="SSF46785">
    <property type="entry name" value="Winged helix' DNA-binding domain"/>
    <property type="match status" value="1"/>
</dbReference>
<evidence type="ECO:0000256" key="4">
    <source>
        <dbReference type="ARBA" id="ARBA00023163"/>
    </source>
</evidence>
<dbReference type="Gene3D" id="1.10.10.10">
    <property type="entry name" value="Winged helix-like DNA-binding domain superfamily/Winged helix DNA-binding domain"/>
    <property type="match status" value="1"/>
</dbReference>
<proteinExistence type="inferred from homology"/>
<keyword evidence="7" id="KW-1185">Reference proteome</keyword>
<keyword evidence="2" id="KW-0805">Transcription regulation</keyword>
<feature type="domain" description="HTH lysR-type" evidence="5">
    <location>
        <begin position="1"/>
        <end position="59"/>
    </location>
</feature>
<dbReference type="PROSITE" id="PS50931">
    <property type="entry name" value="HTH_LYSR"/>
    <property type="match status" value="1"/>
</dbReference>
<dbReference type="InterPro" id="IPR000847">
    <property type="entry name" value="LysR_HTH_N"/>
</dbReference>
<keyword evidence="3" id="KW-0238">DNA-binding</keyword>
<dbReference type="PANTHER" id="PTHR30537:SF68">
    <property type="entry name" value="TRANSCRIPTIONAL REGULATOR-RELATED"/>
    <property type="match status" value="1"/>
</dbReference>
<dbReference type="Gene3D" id="3.40.190.290">
    <property type="match status" value="1"/>
</dbReference>
<dbReference type="InterPro" id="IPR058163">
    <property type="entry name" value="LysR-type_TF_proteobact-type"/>
</dbReference>
<keyword evidence="4" id="KW-0804">Transcription</keyword>
<name>A0ABS9ZAM1_9HYPH</name>
<organism evidence="6 7">
    <name type="scientific">Candidatus Rhodoblastus alkanivorans</name>
    <dbReference type="NCBI Taxonomy" id="2954117"/>
    <lineage>
        <taxon>Bacteria</taxon>
        <taxon>Pseudomonadati</taxon>
        <taxon>Pseudomonadota</taxon>
        <taxon>Alphaproteobacteria</taxon>
        <taxon>Hyphomicrobiales</taxon>
        <taxon>Rhodoblastaceae</taxon>
        <taxon>Rhodoblastus</taxon>
    </lineage>
</organism>
<comment type="caution">
    <text evidence="6">The sequence shown here is derived from an EMBL/GenBank/DDBJ whole genome shotgun (WGS) entry which is preliminary data.</text>
</comment>
<evidence type="ECO:0000259" key="5">
    <source>
        <dbReference type="PROSITE" id="PS50931"/>
    </source>
</evidence>
<dbReference type="InterPro" id="IPR005119">
    <property type="entry name" value="LysR_subst-bd"/>
</dbReference>
<dbReference type="InterPro" id="IPR036388">
    <property type="entry name" value="WH-like_DNA-bd_sf"/>
</dbReference>
<dbReference type="SUPFAM" id="SSF53850">
    <property type="entry name" value="Periplasmic binding protein-like II"/>
    <property type="match status" value="1"/>
</dbReference>
<dbReference type="PANTHER" id="PTHR30537">
    <property type="entry name" value="HTH-TYPE TRANSCRIPTIONAL REGULATOR"/>
    <property type="match status" value="1"/>
</dbReference>
<dbReference type="Pfam" id="PF00126">
    <property type="entry name" value="HTH_1"/>
    <property type="match status" value="1"/>
</dbReference>
<accession>A0ABS9ZAM1</accession>